<keyword evidence="2" id="KW-1185">Reference proteome</keyword>
<reference evidence="1" key="1">
    <citation type="submission" date="2022-08" db="UniProtKB">
        <authorList>
            <consortium name="EnsemblMetazoa"/>
        </authorList>
    </citation>
    <scope>IDENTIFICATION</scope>
    <source>
        <strain evidence="1">05x7-T-G4-1.051#20</strain>
    </source>
</reference>
<organism evidence="1 2">
    <name type="scientific">Magallana gigas</name>
    <name type="common">Pacific oyster</name>
    <name type="synonym">Crassostrea gigas</name>
    <dbReference type="NCBI Taxonomy" id="29159"/>
    <lineage>
        <taxon>Eukaryota</taxon>
        <taxon>Metazoa</taxon>
        <taxon>Spiralia</taxon>
        <taxon>Lophotrochozoa</taxon>
        <taxon>Mollusca</taxon>
        <taxon>Bivalvia</taxon>
        <taxon>Autobranchia</taxon>
        <taxon>Pteriomorphia</taxon>
        <taxon>Ostreida</taxon>
        <taxon>Ostreoidea</taxon>
        <taxon>Ostreidae</taxon>
        <taxon>Magallana</taxon>
    </lineage>
</organism>
<accession>A0A8W8L356</accession>
<sequence length="263" mass="29235">MVNGDTTYCHSDNNCSDSDCEDGLTYRCVFNNHRSLGTCQCVECFVNSDCSSCHHHLHEYCSGHQHTCHCYECTRDSHCQSCPEGQTGKCHRNRYDHRLHCHCEASPTTTTTTTSTTTTTTTTQQPLVKLECSHQKISVIESIAENIHVEDSRAEPCPVTTKHQTSEAFVINKCNSTARSSWSKGEQVKMECSKNTISPYTPISTFFVNGDNMAAFFIGCTATADGENTGLTIAVQTCLYSPMVMQLNETTTPKMSDFYTILL</sequence>
<dbReference type="Proteomes" id="UP000005408">
    <property type="component" value="Unassembled WGS sequence"/>
</dbReference>
<evidence type="ECO:0000313" key="1">
    <source>
        <dbReference type="EnsemblMetazoa" id="G26220.1:cds"/>
    </source>
</evidence>
<evidence type="ECO:0000313" key="2">
    <source>
        <dbReference type="Proteomes" id="UP000005408"/>
    </source>
</evidence>
<name>A0A8W8L356_MAGGI</name>
<dbReference type="EnsemblMetazoa" id="G26220.1">
    <property type="protein sequence ID" value="G26220.1:cds"/>
    <property type="gene ID" value="G26220"/>
</dbReference>
<proteinExistence type="predicted"/>
<protein>
    <submittedName>
        <fullName evidence="1">Uncharacterized protein</fullName>
    </submittedName>
</protein>
<dbReference type="AlphaFoldDB" id="A0A8W8L356"/>